<feature type="region of interest" description="Disordered" evidence="1">
    <location>
        <begin position="114"/>
        <end position="242"/>
    </location>
</feature>
<feature type="transmembrane region" description="Helical" evidence="2">
    <location>
        <begin position="261"/>
        <end position="284"/>
    </location>
</feature>
<feature type="signal peptide" evidence="3">
    <location>
        <begin position="1"/>
        <end position="23"/>
    </location>
</feature>
<keyword evidence="5" id="KW-1185">Reference proteome</keyword>
<proteinExistence type="predicted"/>
<dbReference type="Proteomes" id="UP001150907">
    <property type="component" value="Unassembled WGS sequence"/>
</dbReference>
<evidence type="ECO:0000256" key="1">
    <source>
        <dbReference type="SAM" id="MobiDB-lite"/>
    </source>
</evidence>
<keyword evidence="2" id="KW-0812">Transmembrane</keyword>
<sequence>MHQNVLNFATLAIALALCSFNAGVLVMARSSDSGIEYVKACDSGADDVTNQCINRIPEDIGVNSGNHACAYHEAEVKCLGLCGNTVTWKVAYRNSLKRYRLVCANYIDERLAEKDDEGEAGGGSDMPASPPPKKKPAPADLGNAGGEGAKNGANDQPKGKKAGSATEKSPEVAAKKAPPAKKEPASLSPPAAPKSKPSSTQPASSKPSIDIDLDQIKTIADQSNELKHKQQQESGVKEAELKKKALKDQAQALLPSMDPEVAAASIGASAMSLASLLVAFLAAVY</sequence>
<organism evidence="4 5">
    <name type="scientific">Coemansia thaxteri</name>
    <dbReference type="NCBI Taxonomy" id="2663907"/>
    <lineage>
        <taxon>Eukaryota</taxon>
        <taxon>Fungi</taxon>
        <taxon>Fungi incertae sedis</taxon>
        <taxon>Zoopagomycota</taxon>
        <taxon>Kickxellomycotina</taxon>
        <taxon>Kickxellomycetes</taxon>
        <taxon>Kickxellales</taxon>
        <taxon>Kickxellaceae</taxon>
        <taxon>Coemansia</taxon>
    </lineage>
</organism>
<feature type="chain" id="PRO_5040916961" evidence="3">
    <location>
        <begin position="24"/>
        <end position="285"/>
    </location>
</feature>
<dbReference type="OrthoDB" id="5593078at2759"/>
<protein>
    <submittedName>
        <fullName evidence="4">Uncharacterized protein</fullName>
    </submittedName>
</protein>
<keyword evidence="3" id="KW-0732">Signal</keyword>
<comment type="caution">
    <text evidence="4">The sequence shown here is derived from an EMBL/GenBank/DDBJ whole genome shotgun (WGS) entry which is preliminary data.</text>
</comment>
<evidence type="ECO:0000256" key="2">
    <source>
        <dbReference type="SAM" id="Phobius"/>
    </source>
</evidence>
<dbReference type="AlphaFoldDB" id="A0A9W8EKC4"/>
<name>A0A9W8EKC4_9FUNG</name>
<evidence type="ECO:0000256" key="3">
    <source>
        <dbReference type="SAM" id="SignalP"/>
    </source>
</evidence>
<keyword evidence="2" id="KW-0472">Membrane</keyword>
<accession>A0A9W8EKC4</accession>
<keyword evidence="2" id="KW-1133">Transmembrane helix</keyword>
<evidence type="ECO:0000313" key="5">
    <source>
        <dbReference type="Proteomes" id="UP001150907"/>
    </source>
</evidence>
<feature type="compositionally biased region" description="Low complexity" evidence="1">
    <location>
        <begin position="185"/>
        <end position="208"/>
    </location>
</feature>
<feature type="compositionally biased region" description="Basic and acidic residues" evidence="1">
    <location>
        <begin position="168"/>
        <end position="184"/>
    </location>
</feature>
<dbReference type="EMBL" id="JANBQF010000074">
    <property type="protein sequence ID" value="KAJ2006056.1"/>
    <property type="molecule type" value="Genomic_DNA"/>
</dbReference>
<gene>
    <name evidence="4" type="ORF">H4R26_001597</name>
</gene>
<feature type="compositionally biased region" description="Basic and acidic residues" evidence="1">
    <location>
        <begin position="224"/>
        <end position="242"/>
    </location>
</feature>
<reference evidence="4" key="1">
    <citation type="submission" date="2022-07" db="EMBL/GenBank/DDBJ databases">
        <title>Phylogenomic reconstructions and comparative analyses of Kickxellomycotina fungi.</title>
        <authorList>
            <person name="Reynolds N.K."/>
            <person name="Stajich J.E."/>
            <person name="Barry K."/>
            <person name="Grigoriev I.V."/>
            <person name="Crous P."/>
            <person name="Smith M.E."/>
        </authorList>
    </citation>
    <scope>NUCLEOTIDE SEQUENCE</scope>
    <source>
        <strain evidence="4">IMI 214461</strain>
    </source>
</reference>
<evidence type="ECO:0000313" key="4">
    <source>
        <dbReference type="EMBL" id="KAJ2006056.1"/>
    </source>
</evidence>